<dbReference type="EMBL" id="LJSK01000081">
    <property type="protein sequence ID" value="KPI87588.1"/>
    <property type="molecule type" value="Genomic_DNA"/>
</dbReference>
<sequence length="304" mass="32905">MSNRATSSGSLPNVGSATAGSTTQQANVMTRNFILGIPKEGLAANSPEAADLQAAEAFVSDIQQEILAYDIANAKAMEAYATKWWSRVPYFGRHAKRALEYEAAAAAAAAAEETKVAQSATAASAESSSASKDSVGAASATPSGSPGLHLTPQEAAAAMQVGGTYLHKQASQTSRGLKVERTSAIDTTQLSEFTQAKGKVGAALPPPPKMNSWLFRRQHPGWVPLMQRWWVPWLCAGSIVLIWTPDVWKLRFLYMCDYRYALLRQSIHKAYWRATMSPEDYAALMEDIEAQRPTRVSATSCPFE</sequence>
<keyword evidence="3" id="KW-1185">Reference proteome</keyword>
<comment type="caution">
    <text evidence="2">The sequence shown here is derived from an EMBL/GenBank/DDBJ whole genome shotgun (WGS) entry which is preliminary data.</text>
</comment>
<dbReference type="VEuPathDB" id="TriTrypDB:Lsey_0081_0160"/>
<organism evidence="2 3">
    <name type="scientific">Leptomonas seymouri</name>
    <dbReference type="NCBI Taxonomy" id="5684"/>
    <lineage>
        <taxon>Eukaryota</taxon>
        <taxon>Discoba</taxon>
        <taxon>Euglenozoa</taxon>
        <taxon>Kinetoplastea</taxon>
        <taxon>Metakinetoplastina</taxon>
        <taxon>Trypanosomatida</taxon>
        <taxon>Trypanosomatidae</taxon>
        <taxon>Leishmaniinae</taxon>
        <taxon>Leptomonas</taxon>
    </lineage>
</organism>
<gene>
    <name evidence="2" type="ORF">ABL78_3339</name>
</gene>
<dbReference type="OMA" id="SIHKAYW"/>
<feature type="compositionally biased region" description="Low complexity" evidence="1">
    <location>
        <begin position="125"/>
        <end position="140"/>
    </location>
</feature>
<dbReference type="OrthoDB" id="271732at2759"/>
<feature type="region of interest" description="Disordered" evidence="1">
    <location>
        <begin position="125"/>
        <end position="150"/>
    </location>
</feature>
<reference evidence="2 3" key="1">
    <citation type="journal article" date="2015" name="PLoS Pathog.">
        <title>Leptomonas seymouri: Adaptations to the Dixenous Life Cycle Analyzed by Genome Sequencing, Transcriptome Profiling and Co-infection with Leishmania donovani.</title>
        <authorList>
            <person name="Kraeva N."/>
            <person name="Butenko A."/>
            <person name="Hlavacova J."/>
            <person name="Kostygov A."/>
            <person name="Myskova J."/>
            <person name="Grybchuk D."/>
            <person name="Lestinova T."/>
            <person name="Votypka J."/>
            <person name="Volf P."/>
            <person name="Opperdoes F."/>
            <person name="Flegontov P."/>
            <person name="Lukes J."/>
            <person name="Yurchenko V."/>
        </authorList>
    </citation>
    <scope>NUCLEOTIDE SEQUENCE [LARGE SCALE GENOMIC DNA]</scope>
    <source>
        <strain evidence="2 3">ATCC 30220</strain>
    </source>
</reference>
<protein>
    <submittedName>
        <fullName evidence="2">Uncharacterized protein</fullName>
    </submittedName>
</protein>
<dbReference type="AlphaFoldDB" id="A0A0N1I6B6"/>
<accession>A0A0N1I6B6</accession>
<feature type="region of interest" description="Disordered" evidence="1">
    <location>
        <begin position="1"/>
        <end position="22"/>
    </location>
</feature>
<name>A0A0N1I6B6_LEPSE</name>
<evidence type="ECO:0000313" key="2">
    <source>
        <dbReference type="EMBL" id="KPI87588.1"/>
    </source>
</evidence>
<dbReference type="Proteomes" id="UP000038009">
    <property type="component" value="Unassembled WGS sequence"/>
</dbReference>
<evidence type="ECO:0000313" key="3">
    <source>
        <dbReference type="Proteomes" id="UP000038009"/>
    </source>
</evidence>
<evidence type="ECO:0000256" key="1">
    <source>
        <dbReference type="SAM" id="MobiDB-lite"/>
    </source>
</evidence>
<proteinExistence type="predicted"/>